<accession>A0A5P1F7P1</accession>
<dbReference type="Proteomes" id="UP000243459">
    <property type="component" value="Chromosome 4"/>
</dbReference>
<dbReference type="EMBL" id="CM007384">
    <property type="protein sequence ID" value="ONK72671.1"/>
    <property type="molecule type" value="Genomic_DNA"/>
</dbReference>
<evidence type="ECO:0000313" key="2">
    <source>
        <dbReference type="EMBL" id="ONK72671.1"/>
    </source>
</evidence>
<evidence type="ECO:0000256" key="1">
    <source>
        <dbReference type="SAM" id="MobiDB-lite"/>
    </source>
</evidence>
<protein>
    <submittedName>
        <fullName evidence="2">Uncharacterized protein</fullName>
    </submittedName>
</protein>
<sequence>MVEGDSLYHVPDQKAGGEDIPIVELRGGKTLSISWSQMRSTDRAGEGIKSSRRPKRSRSLRRRSRLLKSTLVFQLLCRKFGSELDGFDELKRSQAMMERELAHKDEDLKAVVDDSRGASGQWLAIDAFAFRLCPWGRLPFVDSKQ</sequence>
<feature type="region of interest" description="Disordered" evidence="1">
    <location>
        <begin position="36"/>
        <end position="61"/>
    </location>
</feature>
<dbReference type="Gramene" id="ONK72671">
    <property type="protein sequence ID" value="ONK72671"/>
    <property type="gene ID" value="A4U43_C04F21870"/>
</dbReference>
<feature type="compositionally biased region" description="Basic residues" evidence="1">
    <location>
        <begin position="50"/>
        <end position="61"/>
    </location>
</feature>
<proteinExistence type="predicted"/>
<evidence type="ECO:0000313" key="3">
    <source>
        <dbReference type="Proteomes" id="UP000243459"/>
    </source>
</evidence>
<gene>
    <name evidence="2" type="ORF">A4U43_C04F21870</name>
</gene>
<name>A0A5P1F7P1_ASPOF</name>
<dbReference type="AlphaFoldDB" id="A0A5P1F7P1"/>
<reference evidence="3" key="1">
    <citation type="journal article" date="2017" name="Nat. Commun.">
        <title>The asparagus genome sheds light on the origin and evolution of a young Y chromosome.</title>
        <authorList>
            <person name="Harkess A."/>
            <person name="Zhou J."/>
            <person name="Xu C."/>
            <person name="Bowers J.E."/>
            <person name="Van der Hulst R."/>
            <person name="Ayyampalayam S."/>
            <person name="Mercati F."/>
            <person name="Riccardi P."/>
            <person name="McKain M.R."/>
            <person name="Kakrana A."/>
            <person name="Tang H."/>
            <person name="Ray J."/>
            <person name="Groenendijk J."/>
            <person name="Arikit S."/>
            <person name="Mathioni S.M."/>
            <person name="Nakano M."/>
            <person name="Shan H."/>
            <person name="Telgmann-Rauber A."/>
            <person name="Kanno A."/>
            <person name="Yue Z."/>
            <person name="Chen H."/>
            <person name="Li W."/>
            <person name="Chen Y."/>
            <person name="Xu X."/>
            <person name="Zhang Y."/>
            <person name="Luo S."/>
            <person name="Chen H."/>
            <person name="Gao J."/>
            <person name="Mao Z."/>
            <person name="Pires J.C."/>
            <person name="Luo M."/>
            <person name="Kudrna D."/>
            <person name="Wing R.A."/>
            <person name="Meyers B.C."/>
            <person name="Yi K."/>
            <person name="Kong H."/>
            <person name="Lavrijsen P."/>
            <person name="Sunseri F."/>
            <person name="Falavigna A."/>
            <person name="Ye Y."/>
            <person name="Leebens-Mack J.H."/>
            <person name="Chen G."/>
        </authorList>
    </citation>
    <scope>NUCLEOTIDE SEQUENCE [LARGE SCALE GENOMIC DNA]</scope>
    <source>
        <strain evidence="3">cv. DH0086</strain>
    </source>
</reference>
<organism evidence="2 3">
    <name type="scientific">Asparagus officinalis</name>
    <name type="common">Garden asparagus</name>
    <dbReference type="NCBI Taxonomy" id="4686"/>
    <lineage>
        <taxon>Eukaryota</taxon>
        <taxon>Viridiplantae</taxon>
        <taxon>Streptophyta</taxon>
        <taxon>Embryophyta</taxon>
        <taxon>Tracheophyta</taxon>
        <taxon>Spermatophyta</taxon>
        <taxon>Magnoliopsida</taxon>
        <taxon>Liliopsida</taxon>
        <taxon>Asparagales</taxon>
        <taxon>Asparagaceae</taxon>
        <taxon>Asparagoideae</taxon>
        <taxon>Asparagus</taxon>
    </lineage>
</organism>
<keyword evidence="3" id="KW-1185">Reference proteome</keyword>